<dbReference type="PIRSF" id="PIRSF013674">
    <property type="entry name" value="PXMP4"/>
    <property type="match status" value="1"/>
</dbReference>
<evidence type="ECO:0000313" key="2">
    <source>
        <dbReference type="Proteomes" id="UP001153678"/>
    </source>
</evidence>
<proteinExistence type="predicted"/>
<organism evidence="1 2">
    <name type="scientific">Funneliformis geosporum</name>
    <dbReference type="NCBI Taxonomy" id="1117311"/>
    <lineage>
        <taxon>Eukaryota</taxon>
        <taxon>Fungi</taxon>
        <taxon>Fungi incertae sedis</taxon>
        <taxon>Mucoromycota</taxon>
        <taxon>Glomeromycotina</taxon>
        <taxon>Glomeromycetes</taxon>
        <taxon>Glomerales</taxon>
        <taxon>Glomeraceae</taxon>
        <taxon>Funneliformis</taxon>
    </lineage>
</organism>
<dbReference type="InterPro" id="IPR019531">
    <property type="entry name" value="Pmp4"/>
</dbReference>
<dbReference type="AlphaFoldDB" id="A0A9W4SWJ4"/>
<dbReference type="EMBL" id="CAMKVN010003214">
    <property type="protein sequence ID" value="CAI2184064.1"/>
    <property type="molecule type" value="Genomic_DNA"/>
</dbReference>
<dbReference type="OrthoDB" id="39659at2759"/>
<keyword evidence="2" id="KW-1185">Reference proteome</keyword>
<gene>
    <name evidence="1" type="ORF">FWILDA_LOCUS11394</name>
</gene>
<dbReference type="Proteomes" id="UP001153678">
    <property type="component" value="Unassembled WGS sequence"/>
</dbReference>
<dbReference type="PANTHER" id="PTHR15460:SF3">
    <property type="entry name" value="PEROXISOMAL MEMBRANE PROTEIN 4"/>
    <property type="match status" value="1"/>
</dbReference>
<dbReference type="PANTHER" id="PTHR15460">
    <property type="entry name" value="PEROXISOMAL MEMBRANE PROTEIN 4"/>
    <property type="match status" value="1"/>
</dbReference>
<comment type="caution">
    <text evidence="1">The sequence shown here is derived from an EMBL/GenBank/DDBJ whole genome shotgun (WGS) entry which is preliminary data.</text>
</comment>
<protein>
    <submittedName>
        <fullName evidence="1">14733_t:CDS:1</fullName>
    </submittedName>
</protein>
<evidence type="ECO:0000313" key="1">
    <source>
        <dbReference type="EMBL" id="CAI2184064.1"/>
    </source>
</evidence>
<accession>A0A9W4SWJ4</accession>
<dbReference type="GO" id="GO:0005778">
    <property type="term" value="C:peroxisomal membrane"/>
    <property type="evidence" value="ECO:0007669"/>
    <property type="project" value="TreeGrafter"/>
</dbReference>
<name>A0A9W4SWJ4_9GLOM</name>
<sequence>MLDSITTFINNPEYHDILSIVKGFRNGAVYGAKIRLPHAFVMTFLFRTGSFKDKLYFIFDATKTHSANLAKFVTIYKTLMYLQRKMVGKEQNGHSFMAGLIGGYYVFGENNNVNQQLPVTRKAMDEPKHTFPIFAAVVWGIVMWLFRHDRDSLQPSLQASMQYLYLDSDYWNSIKNFLWHNK</sequence>
<reference evidence="1" key="1">
    <citation type="submission" date="2022-08" db="EMBL/GenBank/DDBJ databases">
        <authorList>
            <person name="Kallberg Y."/>
            <person name="Tangrot J."/>
            <person name="Rosling A."/>
        </authorList>
    </citation>
    <scope>NUCLEOTIDE SEQUENCE</scope>
    <source>
        <strain evidence="1">Wild A</strain>
    </source>
</reference>
<dbReference type="Pfam" id="PF02466">
    <property type="entry name" value="Tim17"/>
    <property type="match status" value="1"/>
</dbReference>